<dbReference type="KEGG" id="dfd:Desfe_0880"/>
<keyword evidence="3 5" id="KW-0067">ATP-binding</keyword>
<dbReference type="Pfam" id="PF02786">
    <property type="entry name" value="CPSase_L_D2"/>
    <property type="match status" value="1"/>
</dbReference>
<dbReference type="InterPro" id="IPR011054">
    <property type="entry name" value="Rudment_hybrid_motif"/>
</dbReference>
<evidence type="ECO:0000259" key="7">
    <source>
        <dbReference type="PROSITE" id="PS50979"/>
    </source>
</evidence>
<dbReference type="SUPFAM" id="SSF52440">
    <property type="entry name" value="PreATP-grasp domain"/>
    <property type="match status" value="1"/>
</dbReference>
<dbReference type="PROSITE" id="PS50979">
    <property type="entry name" value="BC"/>
    <property type="match status" value="1"/>
</dbReference>
<evidence type="ECO:0000256" key="4">
    <source>
        <dbReference type="ARBA" id="ARBA00023267"/>
    </source>
</evidence>
<feature type="domain" description="ATP-grasp" evidence="6">
    <location>
        <begin position="114"/>
        <end position="308"/>
    </location>
</feature>
<dbReference type="InterPro" id="IPR011761">
    <property type="entry name" value="ATP-grasp"/>
</dbReference>
<dbReference type="PROSITE" id="PS50975">
    <property type="entry name" value="ATP_GRASP"/>
    <property type="match status" value="1"/>
</dbReference>
<dbReference type="GeneID" id="13061255"/>
<dbReference type="InterPro" id="IPR005482">
    <property type="entry name" value="Biotin_COase_C"/>
</dbReference>
<dbReference type="InterPro" id="IPR050856">
    <property type="entry name" value="Biotin_carboxylase_complex"/>
</dbReference>
<accession>I3XS45</accession>
<dbReference type="eggNOG" id="arCOG01590">
    <property type="taxonomic scope" value="Archaea"/>
</dbReference>
<dbReference type="OrthoDB" id="33241at2157"/>
<dbReference type="InterPro" id="IPR005479">
    <property type="entry name" value="CPAse_ATP-bd"/>
</dbReference>
<sequence>MSRRILIANKGEVAVRIARTLIEKGYHPLGVYVSNDELSPHRRYMVEEVKISSYTNAEEIIEAALELGAEAIHPGYGLLESEPGFSQEVARRGLIFIGPPPGQIEFARDKLAVKTLAEKLEIPTLPWSLVKNEEDLEEFARTYGYPLILKPVKGNWGRGLRILWSEKDRDQLKTLIREAEKIYRDSRIYVEPYITGVKHIEIQLIGDGEKVIHLYDRECSIQDNYMKIIVEAPSTLQVNGLREKILNYALSIGEAVRLRNLATIEFLYDARSRSVFLNEVNMGLSPEHVVTEAVTRIDLVEKQVEAALYSTIGLKQENVSLNGWAFQAKIFNKNIFRDEPSSGLIKTYNEPNGLGIACDTGIAPGVKVRDEYTLLVKVLAWGSSRLIALNRLKRALNDIYIDGVHTNIPVLREILDSKDVENGIYNTRFFVEKRDEIISKLRERMLLHAIASISLIEYGSKEARKILGEGKLGAEKIMEEASRTKRTAWFYYARLRERIRRK</sequence>
<dbReference type="AlphaFoldDB" id="I3XS45"/>
<dbReference type="Pfam" id="PF02785">
    <property type="entry name" value="Biotin_carb_C"/>
    <property type="match status" value="1"/>
</dbReference>
<dbReference type="Pfam" id="PF00289">
    <property type="entry name" value="Biotin_carb_N"/>
    <property type="match status" value="1"/>
</dbReference>
<protein>
    <submittedName>
        <fullName evidence="8">Carbamoyl-phosphate synthase L chain ATP-binding protein</fullName>
    </submittedName>
</protein>
<keyword evidence="4" id="KW-0092">Biotin</keyword>
<evidence type="ECO:0000256" key="1">
    <source>
        <dbReference type="ARBA" id="ARBA00022598"/>
    </source>
</evidence>
<keyword evidence="9" id="KW-1185">Reference proteome</keyword>
<gene>
    <name evidence="8" type="ORF">Desfe_0880</name>
</gene>
<dbReference type="InterPro" id="IPR011764">
    <property type="entry name" value="Biotin_carboxylation_dom"/>
</dbReference>
<evidence type="ECO:0000313" key="8">
    <source>
        <dbReference type="EMBL" id="AFL66769.1"/>
    </source>
</evidence>
<dbReference type="GO" id="GO:0046872">
    <property type="term" value="F:metal ion binding"/>
    <property type="evidence" value="ECO:0007669"/>
    <property type="project" value="InterPro"/>
</dbReference>
<organism evidence="8 9">
    <name type="scientific">Desulfurococcus amylolyticus DSM 16532</name>
    <dbReference type="NCBI Taxonomy" id="768672"/>
    <lineage>
        <taxon>Archaea</taxon>
        <taxon>Thermoproteota</taxon>
        <taxon>Thermoprotei</taxon>
        <taxon>Desulfurococcales</taxon>
        <taxon>Desulfurococcaceae</taxon>
        <taxon>Desulfurococcus</taxon>
    </lineage>
</organism>
<dbReference type="PANTHER" id="PTHR18866:SF33">
    <property type="entry name" value="METHYLCROTONOYL-COA CARBOXYLASE SUBUNIT ALPHA, MITOCHONDRIAL-RELATED"/>
    <property type="match status" value="1"/>
</dbReference>
<dbReference type="Gene3D" id="3.30.470.20">
    <property type="entry name" value="ATP-grasp fold, B domain"/>
    <property type="match status" value="1"/>
</dbReference>
<dbReference type="GO" id="GO:0005524">
    <property type="term" value="F:ATP binding"/>
    <property type="evidence" value="ECO:0007669"/>
    <property type="project" value="UniProtKB-UniRule"/>
</dbReference>
<dbReference type="InterPro" id="IPR016185">
    <property type="entry name" value="PreATP-grasp_dom_sf"/>
</dbReference>
<dbReference type="EMBL" id="CP003321">
    <property type="protein sequence ID" value="AFL66769.1"/>
    <property type="molecule type" value="Genomic_DNA"/>
</dbReference>
<evidence type="ECO:0000259" key="6">
    <source>
        <dbReference type="PROSITE" id="PS50975"/>
    </source>
</evidence>
<dbReference type="HOGENOM" id="CLU_000395_3_2_2"/>
<evidence type="ECO:0000256" key="5">
    <source>
        <dbReference type="PROSITE-ProRule" id="PRU00409"/>
    </source>
</evidence>
<dbReference type="SUPFAM" id="SSF56059">
    <property type="entry name" value="Glutathione synthetase ATP-binding domain-like"/>
    <property type="match status" value="1"/>
</dbReference>
<keyword evidence="2 5" id="KW-0547">Nucleotide-binding</keyword>
<evidence type="ECO:0000256" key="2">
    <source>
        <dbReference type="ARBA" id="ARBA00022741"/>
    </source>
</evidence>
<dbReference type="Proteomes" id="UP000006175">
    <property type="component" value="Chromosome"/>
</dbReference>
<reference evidence="8 9" key="1">
    <citation type="journal article" date="2012" name="J. Bacteriol.">
        <title>Complete Genome Sequence of Desulfurococcus fermentans, a Hyperthermophilic Cellulolytic Crenarchaeon Isolated from a Freshwater Hot Spring in Kamchatka, Russia.</title>
        <authorList>
            <person name="Susanti D."/>
            <person name="Johnson E.F."/>
            <person name="Rodriguez J.R."/>
            <person name="Anderson I."/>
            <person name="Perevalova A.A."/>
            <person name="Kyrpides N."/>
            <person name="Lucas S."/>
            <person name="Han J."/>
            <person name="Lapidus A."/>
            <person name="Cheng J.F."/>
            <person name="Goodwin L."/>
            <person name="Pitluck S."/>
            <person name="Mavrommatis K."/>
            <person name="Peters L."/>
            <person name="Land M.L."/>
            <person name="Hauser L."/>
            <person name="Gopalan V."/>
            <person name="Chan P.P."/>
            <person name="Lowe T.M."/>
            <person name="Atomi H."/>
            <person name="Bonch-Osmolovskaya E.A."/>
            <person name="Woyke T."/>
            <person name="Mukhopadhyay B."/>
        </authorList>
    </citation>
    <scope>NUCLEOTIDE SEQUENCE [LARGE SCALE GENOMIC DNA]</scope>
    <source>
        <strain evidence="8 9">DSM 16532</strain>
    </source>
</reference>
<dbReference type="SUPFAM" id="SSF51246">
    <property type="entry name" value="Rudiment single hybrid motif"/>
    <property type="match status" value="1"/>
</dbReference>
<dbReference type="SMART" id="SM00878">
    <property type="entry name" value="Biotin_carb_C"/>
    <property type="match status" value="1"/>
</dbReference>
<dbReference type="PANTHER" id="PTHR18866">
    <property type="entry name" value="CARBOXYLASE:PYRUVATE/ACETYL-COA/PROPIONYL-COA CARBOXYLASE"/>
    <property type="match status" value="1"/>
</dbReference>
<dbReference type="GO" id="GO:0016874">
    <property type="term" value="F:ligase activity"/>
    <property type="evidence" value="ECO:0007669"/>
    <property type="project" value="UniProtKB-KW"/>
</dbReference>
<keyword evidence="1" id="KW-0436">Ligase</keyword>
<name>I3XS45_DESAM</name>
<dbReference type="InterPro" id="IPR005481">
    <property type="entry name" value="BC-like_N"/>
</dbReference>
<evidence type="ECO:0000256" key="3">
    <source>
        <dbReference type="ARBA" id="ARBA00022840"/>
    </source>
</evidence>
<proteinExistence type="predicted"/>
<feature type="domain" description="Biotin carboxylation" evidence="7">
    <location>
        <begin position="1"/>
        <end position="435"/>
    </location>
</feature>
<evidence type="ECO:0000313" key="9">
    <source>
        <dbReference type="Proteomes" id="UP000006175"/>
    </source>
</evidence>
<dbReference type="RefSeq" id="WP_014767669.1">
    <property type="nucleotide sequence ID" value="NC_018001.1"/>
</dbReference>